<evidence type="ECO:0000259" key="5">
    <source>
        <dbReference type="Pfam" id="PF00703"/>
    </source>
</evidence>
<evidence type="ECO:0000256" key="1">
    <source>
        <dbReference type="ARBA" id="ARBA00000829"/>
    </source>
</evidence>
<dbReference type="Proteomes" id="UP000308652">
    <property type="component" value="Unassembled WGS sequence"/>
</dbReference>
<gene>
    <name evidence="7" type="ORF">BDQ12DRAFT_604721</name>
</gene>
<keyword evidence="8" id="KW-1185">Reference proteome</keyword>
<dbReference type="EC" id="3.2.1.25" evidence="2"/>
<name>A0A5C3M3Z5_9AGAR</name>
<evidence type="ECO:0000313" key="8">
    <source>
        <dbReference type="Proteomes" id="UP000308652"/>
    </source>
</evidence>
<dbReference type="Pfam" id="PF22666">
    <property type="entry name" value="Glyco_hydro_2_N2"/>
    <property type="match status" value="1"/>
</dbReference>
<dbReference type="PANTHER" id="PTHR43730">
    <property type="entry name" value="BETA-MANNOSIDASE"/>
    <property type="match status" value="1"/>
</dbReference>
<accession>A0A5C3M3Z5</accession>
<keyword evidence="4" id="KW-0326">Glycosidase</keyword>
<comment type="catalytic activity">
    <reaction evidence="1">
        <text>Hydrolysis of terminal, non-reducing beta-D-mannose residues in beta-D-mannosides.</text>
        <dbReference type="EC" id="3.2.1.25"/>
    </reaction>
</comment>
<dbReference type="PANTHER" id="PTHR43730:SF1">
    <property type="entry name" value="BETA-MANNOSIDASE"/>
    <property type="match status" value="1"/>
</dbReference>
<organism evidence="7 8">
    <name type="scientific">Crucibulum laeve</name>
    <dbReference type="NCBI Taxonomy" id="68775"/>
    <lineage>
        <taxon>Eukaryota</taxon>
        <taxon>Fungi</taxon>
        <taxon>Dikarya</taxon>
        <taxon>Basidiomycota</taxon>
        <taxon>Agaricomycotina</taxon>
        <taxon>Agaricomycetes</taxon>
        <taxon>Agaricomycetidae</taxon>
        <taxon>Agaricales</taxon>
        <taxon>Agaricineae</taxon>
        <taxon>Nidulariaceae</taxon>
        <taxon>Crucibulum</taxon>
    </lineage>
</organism>
<evidence type="ECO:0000256" key="4">
    <source>
        <dbReference type="ARBA" id="ARBA00023295"/>
    </source>
</evidence>
<protein>
    <recommendedName>
        <fullName evidence="2">beta-mannosidase</fullName>
        <ecNumber evidence="2">3.2.1.25</ecNumber>
    </recommendedName>
</protein>
<feature type="domain" description="Beta-mannosidase-like galactose-binding" evidence="6">
    <location>
        <begin position="2"/>
        <end position="160"/>
    </location>
</feature>
<dbReference type="InterPro" id="IPR008979">
    <property type="entry name" value="Galactose-bd-like_sf"/>
</dbReference>
<dbReference type="OrthoDB" id="2866996at2759"/>
<reference evidence="7 8" key="1">
    <citation type="journal article" date="2019" name="Nat. Ecol. Evol.">
        <title>Megaphylogeny resolves global patterns of mushroom evolution.</title>
        <authorList>
            <person name="Varga T."/>
            <person name="Krizsan K."/>
            <person name="Foldi C."/>
            <person name="Dima B."/>
            <person name="Sanchez-Garcia M."/>
            <person name="Sanchez-Ramirez S."/>
            <person name="Szollosi G.J."/>
            <person name="Szarkandi J.G."/>
            <person name="Papp V."/>
            <person name="Albert L."/>
            <person name="Andreopoulos W."/>
            <person name="Angelini C."/>
            <person name="Antonin V."/>
            <person name="Barry K.W."/>
            <person name="Bougher N.L."/>
            <person name="Buchanan P."/>
            <person name="Buyck B."/>
            <person name="Bense V."/>
            <person name="Catcheside P."/>
            <person name="Chovatia M."/>
            <person name="Cooper J."/>
            <person name="Damon W."/>
            <person name="Desjardin D."/>
            <person name="Finy P."/>
            <person name="Geml J."/>
            <person name="Haridas S."/>
            <person name="Hughes K."/>
            <person name="Justo A."/>
            <person name="Karasinski D."/>
            <person name="Kautmanova I."/>
            <person name="Kiss B."/>
            <person name="Kocsube S."/>
            <person name="Kotiranta H."/>
            <person name="LaButti K.M."/>
            <person name="Lechner B.E."/>
            <person name="Liimatainen K."/>
            <person name="Lipzen A."/>
            <person name="Lukacs Z."/>
            <person name="Mihaltcheva S."/>
            <person name="Morgado L.N."/>
            <person name="Niskanen T."/>
            <person name="Noordeloos M.E."/>
            <person name="Ohm R.A."/>
            <person name="Ortiz-Santana B."/>
            <person name="Ovrebo C."/>
            <person name="Racz N."/>
            <person name="Riley R."/>
            <person name="Savchenko A."/>
            <person name="Shiryaev A."/>
            <person name="Soop K."/>
            <person name="Spirin V."/>
            <person name="Szebenyi C."/>
            <person name="Tomsovsky M."/>
            <person name="Tulloss R.E."/>
            <person name="Uehling J."/>
            <person name="Grigoriev I.V."/>
            <person name="Vagvolgyi C."/>
            <person name="Papp T."/>
            <person name="Martin F.M."/>
            <person name="Miettinen O."/>
            <person name="Hibbett D.S."/>
            <person name="Nagy L.G."/>
        </authorList>
    </citation>
    <scope>NUCLEOTIDE SEQUENCE [LARGE SCALE GENOMIC DNA]</scope>
    <source>
        <strain evidence="7 8">CBS 166.37</strain>
    </source>
</reference>
<dbReference type="SUPFAM" id="SSF49303">
    <property type="entry name" value="beta-Galactosidase/glucuronidase domain"/>
    <property type="match status" value="1"/>
</dbReference>
<dbReference type="InterPro" id="IPR013783">
    <property type="entry name" value="Ig-like_fold"/>
</dbReference>
<dbReference type="Gene3D" id="2.60.120.260">
    <property type="entry name" value="Galactose-binding domain-like"/>
    <property type="match status" value="1"/>
</dbReference>
<feature type="non-terminal residue" evidence="7">
    <location>
        <position position="1"/>
    </location>
</feature>
<dbReference type="InterPro" id="IPR006102">
    <property type="entry name" value="Ig-like_GH2"/>
</dbReference>
<dbReference type="InterPro" id="IPR036156">
    <property type="entry name" value="Beta-gal/glucu_dom_sf"/>
</dbReference>
<dbReference type="GO" id="GO:0006516">
    <property type="term" value="P:glycoprotein catabolic process"/>
    <property type="evidence" value="ECO:0007669"/>
    <property type="project" value="TreeGrafter"/>
</dbReference>
<dbReference type="Gene3D" id="2.60.40.10">
    <property type="entry name" value="Immunoglobulins"/>
    <property type="match status" value="1"/>
</dbReference>
<proteinExistence type="predicted"/>
<dbReference type="InterPro" id="IPR054593">
    <property type="entry name" value="Beta-mannosidase-like_N2"/>
</dbReference>
<sequence>EVHVELLKTGRIEDPYVRFNEHKAACMSFLYRTIFSYSPPNGHTHALLEFEGLDTVCDVYLNGTKILATSNQLRTYFYTLDLTNQDVSQSDGIPVLQEKNSILLCFYSAKAYAKPEEAKYGKVCARSVNLGDPSRVYLRKAQYDWRWDWGPELLTCGPYRPITFTTHSAYLADIHTRAYLSMFNISLKLDITLAGSLEHAMKIKVILRDRNEREVRSEVIEFSGSAIQVGGEEGPGNEKQAKYKDVKLWWPIGCGNQALYDAEVALLDQNSQILSTISKRIGFRTVKLVQAPLAEVGQYGNGTTFIFVVNGVGIFIGGT</sequence>
<dbReference type="InterPro" id="IPR050887">
    <property type="entry name" value="Beta-mannosidase_GH2"/>
</dbReference>
<dbReference type="SUPFAM" id="SSF49785">
    <property type="entry name" value="Galactose-binding domain-like"/>
    <property type="match status" value="1"/>
</dbReference>
<feature type="domain" description="Glycoside hydrolase family 2 immunoglobulin-like beta-sandwich" evidence="5">
    <location>
        <begin position="170"/>
        <end position="284"/>
    </location>
</feature>
<dbReference type="AlphaFoldDB" id="A0A5C3M3Z5"/>
<dbReference type="GO" id="GO:0005975">
    <property type="term" value="P:carbohydrate metabolic process"/>
    <property type="evidence" value="ECO:0007669"/>
    <property type="project" value="InterPro"/>
</dbReference>
<evidence type="ECO:0000256" key="2">
    <source>
        <dbReference type="ARBA" id="ARBA00012754"/>
    </source>
</evidence>
<dbReference type="Pfam" id="PF00703">
    <property type="entry name" value="Glyco_hydro_2"/>
    <property type="match status" value="1"/>
</dbReference>
<evidence type="ECO:0000256" key="3">
    <source>
        <dbReference type="ARBA" id="ARBA00022801"/>
    </source>
</evidence>
<keyword evidence="3" id="KW-0378">Hydrolase</keyword>
<dbReference type="EMBL" id="ML213601">
    <property type="protein sequence ID" value="TFK38908.1"/>
    <property type="molecule type" value="Genomic_DNA"/>
</dbReference>
<dbReference type="STRING" id="68775.A0A5C3M3Z5"/>
<evidence type="ECO:0000313" key="7">
    <source>
        <dbReference type="EMBL" id="TFK38908.1"/>
    </source>
</evidence>
<dbReference type="GO" id="GO:0004567">
    <property type="term" value="F:beta-mannosidase activity"/>
    <property type="evidence" value="ECO:0007669"/>
    <property type="project" value="UniProtKB-EC"/>
</dbReference>
<evidence type="ECO:0000259" key="6">
    <source>
        <dbReference type="Pfam" id="PF22666"/>
    </source>
</evidence>